<keyword evidence="3 10" id="KW-0732">Signal</keyword>
<feature type="chain" id="PRO_5043640071" evidence="10">
    <location>
        <begin position="39"/>
        <end position="362"/>
    </location>
</feature>
<sequence length="362" mass="40857">MCDASILRCRSSAIVYFHGATMLSKLLLLLCLTEHVFAKEPPDVDCIVVHVSSVQCFWNKQGTPDVNYTISSWFINEAPSECVTYLSDNSTNIGCIRPYKKSQRFSSFFTKLTYGGSTFQTLHDLKAKVKLNPPSNLSVQNGSDSNLWYYWNQTSQSCVESEVRYRINNKKWQTSEVSVGRQQYCINLPSSNSQYELQVRSKIGSDCGESLFWSDWSEPVVWGSNNGTDPNQPDNSMIVWTAVLSVMGPFTLILLVMMLLHHERLRIIFIPVVPKPSLIHHDIENWLQMSKGLKEGFKASYNERACTVREYCHVSQSDSESSNSSTFSVTTDQTDCSVFIPSNESEESTPCSSSSEEEQVSV</sequence>
<evidence type="ECO:0000256" key="2">
    <source>
        <dbReference type="ARBA" id="ARBA00022692"/>
    </source>
</evidence>
<evidence type="ECO:0000313" key="13">
    <source>
        <dbReference type="Proteomes" id="UP001314229"/>
    </source>
</evidence>
<evidence type="ECO:0000256" key="5">
    <source>
        <dbReference type="ARBA" id="ARBA00023136"/>
    </source>
</evidence>
<gene>
    <name evidence="12" type="ORF">FSCOSCO3_A026020</name>
</gene>
<dbReference type="PROSITE" id="PS50853">
    <property type="entry name" value="FN3"/>
    <property type="match status" value="1"/>
</dbReference>
<dbReference type="FunFam" id="2.60.40.10:FF:000754">
    <property type="entry name" value="Cytokine receptor common subunit gamma"/>
    <property type="match status" value="1"/>
</dbReference>
<protein>
    <submittedName>
        <fullName evidence="12">Cytokine receptor common subunit gamma-like</fullName>
    </submittedName>
</protein>
<dbReference type="SUPFAM" id="SSF49265">
    <property type="entry name" value="Fibronectin type III"/>
    <property type="match status" value="2"/>
</dbReference>
<evidence type="ECO:0000256" key="4">
    <source>
        <dbReference type="ARBA" id="ARBA00022989"/>
    </source>
</evidence>
<dbReference type="GO" id="GO:0004896">
    <property type="term" value="F:cytokine receptor activity"/>
    <property type="evidence" value="ECO:0007669"/>
    <property type="project" value="TreeGrafter"/>
</dbReference>
<dbReference type="PANTHER" id="PTHR23037:SF47">
    <property type="entry name" value="INTERLEUKIN 2 RECEPTOR SUBUNIT GAMMA"/>
    <property type="match status" value="1"/>
</dbReference>
<evidence type="ECO:0000256" key="1">
    <source>
        <dbReference type="ARBA" id="ARBA00004479"/>
    </source>
</evidence>
<evidence type="ECO:0000256" key="3">
    <source>
        <dbReference type="ARBA" id="ARBA00022729"/>
    </source>
</evidence>
<proteinExistence type="predicted"/>
<feature type="domain" description="Fibronectin type-III" evidence="11">
    <location>
        <begin position="133"/>
        <end position="231"/>
    </location>
</feature>
<dbReference type="InterPro" id="IPR036116">
    <property type="entry name" value="FN3_sf"/>
</dbReference>
<feature type="region of interest" description="Disordered" evidence="8">
    <location>
        <begin position="338"/>
        <end position="362"/>
    </location>
</feature>
<dbReference type="InterPro" id="IPR048651">
    <property type="entry name" value="CRLF2-like_D1"/>
</dbReference>
<evidence type="ECO:0000256" key="6">
    <source>
        <dbReference type="ARBA" id="ARBA00023170"/>
    </source>
</evidence>
<accession>A0AAV1NE92</accession>
<keyword evidence="7" id="KW-0325">Glycoprotein</keyword>
<comment type="caution">
    <text evidence="12">The sequence shown here is derived from an EMBL/GenBank/DDBJ whole genome shotgun (WGS) entry which is preliminary data.</text>
</comment>
<name>A0AAV1NE92_SCOSC</name>
<keyword evidence="13" id="KW-1185">Reference proteome</keyword>
<keyword evidence="2 9" id="KW-0812">Transmembrane</keyword>
<dbReference type="Gene3D" id="2.60.40.10">
    <property type="entry name" value="Immunoglobulins"/>
    <property type="match status" value="2"/>
</dbReference>
<evidence type="ECO:0000256" key="10">
    <source>
        <dbReference type="SAM" id="SignalP"/>
    </source>
</evidence>
<dbReference type="PANTHER" id="PTHR23037">
    <property type="entry name" value="CYTOKINE RECEPTOR"/>
    <property type="match status" value="1"/>
</dbReference>
<organism evidence="12 13">
    <name type="scientific">Scomber scombrus</name>
    <name type="common">Atlantic mackerel</name>
    <name type="synonym">Scomber vernalis</name>
    <dbReference type="NCBI Taxonomy" id="13677"/>
    <lineage>
        <taxon>Eukaryota</taxon>
        <taxon>Metazoa</taxon>
        <taxon>Chordata</taxon>
        <taxon>Craniata</taxon>
        <taxon>Vertebrata</taxon>
        <taxon>Euteleostomi</taxon>
        <taxon>Actinopterygii</taxon>
        <taxon>Neopterygii</taxon>
        <taxon>Teleostei</taxon>
        <taxon>Neoteleostei</taxon>
        <taxon>Acanthomorphata</taxon>
        <taxon>Pelagiaria</taxon>
        <taxon>Scombriformes</taxon>
        <taxon>Scombridae</taxon>
        <taxon>Scomber</taxon>
    </lineage>
</organism>
<dbReference type="EMBL" id="CAWUFR010000028">
    <property type="protein sequence ID" value="CAK6957235.1"/>
    <property type="molecule type" value="Genomic_DNA"/>
</dbReference>
<keyword evidence="5 9" id="KW-0472">Membrane</keyword>
<comment type="subcellular location">
    <subcellularLocation>
        <location evidence="1">Membrane</location>
        <topology evidence="1">Single-pass type I membrane protein</topology>
    </subcellularLocation>
</comment>
<dbReference type="InterPro" id="IPR013783">
    <property type="entry name" value="Ig-like_fold"/>
</dbReference>
<reference evidence="12 13" key="1">
    <citation type="submission" date="2024-01" db="EMBL/GenBank/DDBJ databases">
        <authorList>
            <person name="Alioto T."/>
            <person name="Alioto T."/>
            <person name="Gomez Garrido J."/>
        </authorList>
    </citation>
    <scope>NUCLEOTIDE SEQUENCE [LARGE SCALE GENOMIC DNA]</scope>
</reference>
<feature type="signal peptide" evidence="10">
    <location>
        <begin position="1"/>
        <end position="38"/>
    </location>
</feature>
<feature type="transmembrane region" description="Helical" evidence="9">
    <location>
        <begin position="237"/>
        <end position="260"/>
    </location>
</feature>
<evidence type="ECO:0000259" key="11">
    <source>
        <dbReference type="PROSITE" id="PS50853"/>
    </source>
</evidence>
<dbReference type="InterPro" id="IPR003961">
    <property type="entry name" value="FN3_dom"/>
</dbReference>
<dbReference type="Pfam" id="PF21604">
    <property type="entry name" value="CRLF2_D1"/>
    <property type="match status" value="1"/>
</dbReference>
<evidence type="ECO:0000313" key="12">
    <source>
        <dbReference type="EMBL" id="CAK6957235.1"/>
    </source>
</evidence>
<evidence type="ECO:0000256" key="7">
    <source>
        <dbReference type="ARBA" id="ARBA00023180"/>
    </source>
</evidence>
<dbReference type="AlphaFoldDB" id="A0AAV1NE92"/>
<dbReference type="GO" id="GO:0009897">
    <property type="term" value="C:external side of plasma membrane"/>
    <property type="evidence" value="ECO:0007669"/>
    <property type="project" value="TreeGrafter"/>
</dbReference>
<evidence type="ECO:0000256" key="9">
    <source>
        <dbReference type="SAM" id="Phobius"/>
    </source>
</evidence>
<evidence type="ECO:0000256" key="8">
    <source>
        <dbReference type="SAM" id="MobiDB-lite"/>
    </source>
</evidence>
<keyword evidence="4 9" id="KW-1133">Transmembrane helix</keyword>
<keyword evidence="6 12" id="KW-0675">Receptor</keyword>
<dbReference type="Proteomes" id="UP001314229">
    <property type="component" value="Unassembled WGS sequence"/>
</dbReference>